<gene>
    <name evidence="2" type="ORF">ACFSBW_11020</name>
</gene>
<evidence type="ECO:0000313" key="3">
    <source>
        <dbReference type="Proteomes" id="UP001597052"/>
    </source>
</evidence>
<feature type="transmembrane region" description="Helical" evidence="1">
    <location>
        <begin position="130"/>
        <end position="150"/>
    </location>
</feature>
<evidence type="ECO:0008006" key="4">
    <source>
        <dbReference type="Google" id="ProtNLM"/>
    </source>
</evidence>
<feature type="transmembrane region" description="Helical" evidence="1">
    <location>
        <begin position="102"/>
        <end position="123"/>
    </location>
</feature>
<evidence type="ECO:0000256" key="1">
    <source>
        <dbReference type="SAM" id="Phobius"/>
    </source>
</evidence>
<dbReference type="AlphaFoldDB" id="A0ABD6DBA1"/>
<protein>
    <recommendedName>
        <fullName evidence="4">Energy-coupling factor transport system substrate-specific component</fullName>
    </recommendedName>
</protein>
<reference evidence="2 3" key="1">
    <citation type="journal article" date="2019" name="Int. J. Syst. Evol. Microbiol.">
        <title>The Global Catalogue of Microorganisms (GCM) 10K type strain sequencing project: providing services to taxonomists for standard genome sequencing and annotation.</title>
        <authorList>
            <consortium name="The Broad Institute Genomics Platform"/>
            <consortium name="The Broad Institute Genome Sequencing Center for Infectious Disease"/>
            <person name="Wu L."/>
            <person name="Ma J."/>
        </authorList>
    </citation>
    <scope>NUCLEOTIDE SEQUENCE [LARGE SCALE GENOMIC DNA]</scope>
    <source>
        <strain evidence="2 3">CGMCC 1.10593</strain>
    </source>
</reference>
<feature type="transmembrane region" description="Helical" evidence="1">
    <location>
        <begin position="28"/>
        <end position="46"/>
    </location>
</feature>
<accession>A0ABD6DBA1</accession>
<keyword evidence="1" id="KW-0472">Membrane</keyword>
<dbReference type="RefSeq" id="WP_256395228.1">
    <property type="nucleotide sequence ID" value="NZ_JANHDJ010000002.1"/>
</dbReference>
<keyword evidence="1" id="KW-1133">Transmembrane helix</keyword>
<dbReference type="Proteomes" id="UP001597052">
    <property type="component" value="Unassembled WGS sequence"/>
</dbReference>
<dbReference type="EMBL" id="JBHUDM010000002">
    <property type="protein sequence ID" value="MFD1642404.1"/>
    <property type="molecule type" value="Genomic_DNA"/>
</dbReference>
<comment type="caution">
    <text evidence="2">The sequence shown here is derived from an EMBL/GenBank/DDBJ whole genome shotgun (WGS) entry which is preliminary data.</text>
</comment>
<name>A0ABD6DBA1_9EURY</name>
<keyword evidence="3" id="KW-1185">Reference proteome</keyword>
<proteinExistence type="predicted"/>
<evidence type="ECO:0000313" key="2">
    <source>
        <dbReference type="EMBL" id="MFD1642404.1"/>
    </source>
</evidence>
<feature type="transmembrane region" description="Helical" evidence="1">
    <location>
        <begin position="52"/>
        <end position="70"/>
    </location>
</feature>
<keyword evidence="1" id="KW-0812">Transmembrane</keyword>
<organism evidence="2 3">
    <name type="scientific">Halohasta litorea</name>
    <dbReference type="NCBI Taxonomy" id="869891"/>
    <lineage>
        <taxon>Archaea</taxon>
        <taxon>Methanobacteriati</taxon>
        <taxon>Methanobacteriota</taxon>
        <taxon>Stenosarchaea group</taxon>
        <taxon>Halobacteria</taxon>
        <taxon>Halobacteriales</taxon>
        <taxon>Haloferacaceae</taxon>
        <taxon>Halohasta</taxon>
    </lineage>
</organism>
<sequence>MQSADGDHSSVPPDVLARLFKSGRMNAVVAWLLVGMLGLVVVESVLDVDRLWILFTTLTAAIVLIPPMAYREWRMMLPWELLSVALLPIWVRALFGGELGTFGYYLSVAGLALIVTVELHMFTSIRLTHWFAVLLVVLTTLASVAAWSVVRWNLDQQFGTQFLREPGMTQDAANAALMGEFIWVTLAGLAAGVLFDAYFRGRGRQLRRRLGAVVRR</sequence>
<feature type="transmembrane region" description="Helical" evidence="1">
    <location>
        <begin position="181"/>
        <end position="199"/>
    </location>
</feature>